<dbReference type="PANTHER" id="PTHR48101:SF1">
    <property type="entry name" value="METHYLMALONYL-COA MUTASE, LARGE SUBUNIT"/>
    <property type="match status" value="1"/>
</dbReference>
<dbReference type="InterPro" id="IPR016176">
    <property type="entry name" value="Cbl-dep_enz_cat"/>
</dbReference>
<dbReference type="PANTHER" id="PTHR48101">
    <property type="entry name" value="METHYLMALONYL-COA MUTASE, MITOCHONDRIAL-RELATED"/>
    <property type="match status" value="1"/>
</dbReference>
<feature type="domain" description="Methylmalonyl-CoA mutase alpha/beta chain catalytic" evidence="1">
    <location>
        <begin position="91"/>
        <end position="370"/>
    </location>
</feature>
<name>A0A5C7FNP6_9BACT</name>
<dbReference type="Proteomes" id="UP000321907">
    <property type="component" value="Unassembled WGS sequence"/>
</dbReference>
<dbReference type="Pfam" id="PF01642">
    <property type="entry name" value="MM_CoA_mutase"/>
    <property type="match status" value="1"/>
</dbReference>
<dbReference type="InterPro" id="IPR006099">
    <property type="entry name" value="MeMalonylCoA_mutase_a/b_cat"/>
</dbReference>
<reference evidence="2 3" key="1">
    <citation type="submission" date="2019-08" db="EMBL/GenBank/DDBJ databases">
        <title>Lewinella sp. strain SSH13 Genome sequencing and assembly.</title>
        <authorList>
            <person name="Kim I."/>
        </authorList>
    </citation>
    <scope>NUCLEOTIDE SEQUENCE [LARGE SCALE GENOMIC DNA]</scope>
    <source>
        <strain evidence="2 3">SSH13</strain>
    </source>
</reference>
<dbReference type="OrthoDB" id="9762378at2"/>
<dbReference type="EMBL" id="VOXD01000016">
    <property type="protein sequence ID" value="TXF89196.1"/>
    <property type="molecule type" value="Genomic_DNA"/>
</dbReference>
<organism evidence="2 3">
    <name type="scientific">Neolewinella aurantiaca</name>
    <dbReference type="NCBI Taxonomy" id="2602767"/>
    <lineage>
        <taxon>Bacteria</taxon>
        <taxon>Pseudomonadati</taxon>
        <taxon>Bacteroidota</taxon>
        <taxon>Saprospiria</taxon>
        <taxon>Saprospirales</taxon>
        <taxon>Lewinellaceae</taxon>
        <taxon>Neolewinella</taxon>
    </lineage>
</organism>
<keyword evidence="3" id="KW-1185">Reference proteome</keyword>
<accession>A0A5C7FNP6</accession>
<dbReference type="GO" id="GO:0031419">
    <property type="term" value="F:cobalamin binding"/>
    <property type="evidence" value="ECO:0007669"/>
    <property type="project" value="InterPro"/>
</dbReference>
<dbReference type="AlphaFoldDB" id="A0A5C7FNP6"/>
<protein>
    <recommendedName>
        <fullName evidence="1">Methylmalonyl-CoA mutase alpha/beta chain catalytic domain-containing protein</fullName>
    </recommendedName>
</protein>
<sequence>MPTAASSTAPPATASWIAGMEPDQYDANLASGVRLALDGLTGENGSARTTSWDFGAYVGTGENDEVNTYAREEVASGAEALLFRLYQQPGIEDIRQVLKGIDLKAVSLHCTLRYPGQDPAELFRDLVRYLRQEGMDLTSISGSVDFDPLLDWSEPPFPPLIRLLFFVSRWMPEFSVLQVNAAGFNNGVSEADTELALTMAKGAEYLRQINEHNYPVALANKHLQFAFTLGTSFYGDVAKLRAFRALWSQVLEELGLEDAPLAQIAAHTDITIMTGDAGENKLALHLQALAADLGGADIFFPAPAEGPQREATPEGRAQARAIPNAFEPEDSLSDAAYVDHTYLDDLTIALVKSAWTRYKTIQDQGGFAEASDF</sequence>
<evidence type="ECO:0000259" key="1">
    <source>
        <dbReference type="Pfam" id="PF01642"/>
    </source>
</evidence>
<evidence type="ECO:0000313" key="2">
    <source>
        <dbReference type="EMBL" id="TXF89196.1"/>
    </source>
</evidence>
<dbReference type="SUPFAM" id="SSF51703">
    <property type="entry name" value="Cobalamin (vitamin B12)-dependent enzymes"/>
    <property type="match status" value="1"/>
</dbReference>
<dbReference type="Gene3D" id="3.20.20.240">
    <property type="entry name" value="Methylmalonyl-CoA mutase"/>
    <property type="match status" value="1"/>
</dbReference>
<evidence type="ECO:0000313" key="3">
    <source>
        <dbReference type="Proteomes" id="UP000321907"/>
    </source>
</evidence>
<dbReference type="GO" id="GO:0016866">
    <property type="term" value="F:intramolecular transferase activity"/>
    <property type="evidence" value="ECO:0007669"/>
    <property type="project" value="InterPro"/>
</dbReference>
<comment type="caution">
    <text evidence="2">The sequence shown here is derived from an EMBL/GenBank/DDBJ whole genome shotgun (WGS) entry which is preliminary data.</text>
</comment>
<gene>
    <name evidence="2" type="ORF">FUA23_11840</name>
</gene>
<dbReference type="RefSeq" id="WP_147930958.1">
    <property type="nucleotide sequence ID" value="NZ_VOXD01000016.1"/>
</dbReference>
<proteinExistence type="predicted"/>